<gene>
    <name evidence="3" type="ORF">F0919_12290</name>
</gene>
<dbReference type="Gene3D" id="2.60.40.10">
    <property type="entry name" value="Immunoglobulins"/>
    <property type="match status" value="4"/>
</dbReference>
<dbReference type="Pfam" id="PF00801">
    <property type="entry name" value="PKD"/>
    <property type="match status" value="2"/>
</dbReference>
<dbReference type="Proteomes" id="UP000323632">
    <property type="component" value="Unassembled WGS sequence"/>
</dbReference>
<keyword evidence="1" id="KW-0732">Signal</keyword>
<keyword evidence="4" id="KW-1185">Reference proteome</keyword>
<feature type="signal peptide" evidence="1">
    <location>
        <begin position="1"/>
        <end position="20"/>
    </location>
</feature>
<dbReference type="RefSeq" id="WP_150033067.1">
    <property type="nucleotide sequence ID" value="NZ_VWSH01000003.1"/>
</dbReference>
<dbReference type="CDD" id="cd00146">
    <property type="entry name" value="PKD"/>
    <property type="match status" value="1"/>
</dbReference>
<proteinExistence type="predicted"/>
<name>A0A5M6CFU9_9BACT</name>
<sequence length="867" mass="94300">MKKIYTLFALLFLATSGLKAQISLQYNDTTLCPGQTITMCASLTGLADALNSDDQSSGIINLGFPFVFFGNTYTKCVASGNGMINFDTTLANTGWGWTWGQITGGTNPVANEAIFATFCDLFLPSGGQIRYQRLGSVGQRKFIIEWCQVPVYSGACASAIVTTQIVLYEGSNLIEIHTTNLPAIGPSCPSASPGYYQQVVQGVRNSDGSASFFPTNRDPVVSTTNWAVTGLANDAVRFTPTSNTNYTITPIPFNPFPIIDSVYSDNLKWYAPNTTTPFATGACATTTVLPGVNYYTVHYDGIAGCQADSAHLIDTVHILYGAKYDTLNVDICVGSTYNFYGHALHQTGQYDTTFSTVGGCDSVITLNLSVNPYPIVSLTDTTSRVILCRDVNGTIALSNPASNYSYQWYRNDSLLTGQTASSISSSIPGAYKVAVTTDKGCSSVSQTVHFETDAIHVDFNIDLFKGCVNDTIRLTNLSTVNSTYKWNFGDGTFPPDTTLNPTHIYQTQNVYFIKLIATDTNGCVDSTLKQVNTLHPLNAAFTSSADTICLSEGAPVVFTDQSVGATSWNWNFGEGSPVNTQNASYTFTQHGAHNVRLVIHDDIPCYDTVYHIVQVDSVPYFSIAQDKHVMCAGEQLDFTSDFYATTLRSISWNFGDGSQWNQSGATSHHYENPGIYWINVDADFGVCGISHAMDSIVVNAFPIVDLGPDSVLCLNASAIRVADLHNTGDPSIQWAWNTGATTPFIEVNTPGTYSVTATKNDCSTTESITINKDCYNDIPNVFTPNGDGVNDYFYPKQLLSKGVVGFSMTVFDRWGQKVFESNTPNGRGWDGKFNNKVQPMGVYIYQMSVVMKNGRTEEFTGNVTLVR</sequence>
<dbReference type="InterPro" id="IPR035986">
    <property type="entry name" value="PKD_dom_sf"/>
</dbReference>
<dbReference type="Pfam" id="PF18911">
    <property type="entry name" value="PKD_4"/>
    <property type="match status" value="1"/>
</dbReference>
<evidence type="ECO:0000313" key="3">
    <source>
        <dbReference type="EMBL" id="KAA5533320.1"/>
    </source>
</evidence>
<dbReference type="SMART" id="SM00089">
    <property type="entry name" value="PKD"/>
    <property type="match status" value="2"/>
</dbReference>
<evidence type="ECO:0000256" key="1">
    <source>
        <dbReference type="SAM" id="SignalP"/>
    </source>
</evidence>
<dbReference type="InterPro" id="IPR022409">
    <property type="entry name" value="PKD/Chitinase_dom"/>
</dbReference>
<dbReference type="PROSITE" id="PS50093">
    <property type="entry name" value="PKD"/>
    <property type="match status" value="3"/>
</dbReference>
<protein>
    <submittedName>
        <fullName evidence="3">PKD domain-containing protein</fullName>
    </submittedName>
</protein>
<organism evidence="3 4">
    <name type="scientific">Taibaiella lutea</name>
    <dbReference type="NCBI Taxonomy" id="2608001"/>
    <lineage>
        <taxon>Bacteria</taxon>
        <taxon>Pseudomonadati</taxon>
        <taxon>Bacteroidota</taxon>
        <taxon>Chitinophagia</taxon>
        <taxon>Chitinophagales</taxon>
        <taxon>Chitinophagaceae</taxon>
        <taxon>Taibaiella</taxon>
    </lineage>
</organism>
<feature type="chain" id="PRO_5024467782" evidence="1">
    <location>
        <begin position="21"/>
        <end position="867"/>
    </location>
</feature>
<dbReference type="Pfam" id="PF13585">
    <property type="entry name" value="CHU_C"/>
    <property type="match status" value="1"/>
</dbReference>
<dbReference type="InterPro" id="IPR026341">
    <property type="entry name" value="T9SS_type_B"/>
</dbReference>
<feature type="domain" description="PKD" evidence="2">
    <location>
        <begin position="483"/>
        <end position="522"/>
    </location>
</feature>
<feature type="domain" description="PKD" evidence="2">
    <location>
        <begin position="619"/>
        <end position="682"/>
    </location>
</feature>
<accession>A0A5M6CFU9</accession>
<feature type="domain" description="PKD" evidence="2">
    <location>
        <begin position="566"/>
        <end position="603"/>
    </location>
</feature>
<dbReference type="InterPro" id="IPR013783">
    <property type="entry name" value="Ig-like_fold"/>
</dbReference>
<reference evidence="3 4" key="1">
    <citation type="submission" date="2019-09" db="EMBL/GenBank/DDBJ databases">
        <title>Genome sequence and assembly of Taibaiella sp.</title>
        <authorList>
            <person name="Chhetri G."/>
        </authorList>
    </citation>
    <scope>NUCLEOTIDE SEQUENCE [LARGE SCALE GENOMIC DNA]</scope>
    <source>
        <strain evidence="3 4">KVB11</strain>
    </source>
</reference>
<dbReference type="AlphaFoldDB" id="A0A5M6CFU9"/>
<dbReference type="EMBL" id="VWSH01000003">
    <property type="protein sequence ID" value="KAA5533320.1"/>
    <property type="molecule type" value="Genomic_DNA"/>
</dbReference>
<dbReference type="SUPFAM" id="SSF49299">
    <property type="entry name" value="PKD domain"/>
    <property type="match status" value="3"/>
</dbReference>
<comment type="caution">
    <text evidence="3">The sequence shown here is derived from an EMBL/GenBank/DDBJ whole genome shotgun (WGS) entry which is preliminary data.</text>
</comment>
<dbReference type="NCBIfam" id="TIGR04131">
    <property type="entry name" value="Bac_Flav_CTERM"/>
    <property type="match status" value="1"/>
</dbReference>
<dbReference type="InterPro" id="IPR000601">
    <property type="entry name" value="PKD_dom"/>
</dbReference>
<evidence type="ECO:0000259" key="2">
    <source>
        <dbReference type="PROSITE" id="PS50093"/>
    </source>
</evidence>
<evidence type="ECO:0000313" key="4">
    <source>
        <dbReference type="Proteomes" id="UP000323632"/>
    </source>
</evidence>